<proteinExistence type="predicted"/>
<dbReference type="PANTHER" id="PTHR24567:SF74">
    <property type="entry name" value="HTH-TYPE TRANSCRIPTIONAL REGULATOR ARCR"/>
    <property type="match status" value="1"/>
</dbReference>
<accession>A0ABT2CCP8</accession>
<evidence type="ECO:0000259" key="5">
    <source>
        <dbReference type="PROSITE" id="PS51063"/>
    </source>
</evidence>
<dbReference type="InterPro" id="IPR000595">
    <property type="entry name" value="cNMP-bd_dom"/>
</dbReference>
<dbReference type="InterPro" id="IPR050397">
    <property type="entry name" value="Env_Response_Regulators"/>
</dbReference>
<dbReference type="PANTHER" id="PTHR24567">
    <property type="entry name" value="CRP FAMILY TRANSCRIPTIONAL REGULATORY PROTEIN"/>
    <property type="match status" value="1"/>
</dbReference>
<dbReference type="CDD" id="cd00038">
    <property type="entry name" value="CAP_ED"/>
    <property type="match status" value="1"/>
</dbReference>
<dbReference type="InterPro" id="IPR036390">
    <property type="entry name" value="WH_DNA-bd_sf"/>
</dbReference>
<keyword evidence="1" id="KW-0805">Transcription regulation</keyword>
<dbReference type="InterPro" id="IPR012318">
    <property type="entry name" value="HTH_CRP"/>
</dbReference>
<dbReference type="Pfam" id="PF00027">
    <property type="entry name" value="cNMP_binding"/>
    <property type="match status" value="1"/>
</dbReference>
<keyword evidence="3" id="KW-0804">Transcription</keyword>
<comment type="caution">
    <text evidence="6">The sequence shown here is derived from an EMBL/GenBank/DDBJ whole genome shotgun (WGS) entry which is preliminary data.</text>
</comment>
<evidence type="ECO:0000256" key="1">
    <source>
        <dbReference type="ARBA" id="ARBA00023015"/>
    </source>
</evidence>
<name>A0ABT2CCP8_9ACTN</name>
<dbReference type="InterPro" id="IPR018490">
    <property type="entry name" value="cNMP-bd_dom_sf"/>
</dbReference>
<dbReference type="InterPro" id="IPR014710">
    <property type="entry name" value="RmlC-like_jellyroll"/>
</dbReference>
<feature type="domain" description="Cyclic nucleotide-binding" evidence="4">
    <location>
        <begin position="1"/>
        <end position="99"/>
    </location>
</feature>
<dbReference type="SMART" id="SM00100">
    <property type="entry name" value="cNMP"/>
    <property type="match status" value="1"/>
</dbReference>
<organism evidence="6 7">
    <name type="scientific">Streptomyces pyxinae</name>
    <dbReference type="NCBI Taxonomy" id="2970734"/>
    <lineage>
        <taxon>Bacteria</taxon>
        <taxon>Bacillati</taxon>
        <taxon>Actinomycetota</taxon>
        <taxon>Actinomycetes</taxon>
        <taxon>Kitasatosporales</taxon>
        <taxon>Streptomycetaceae</taxon>
        <taxon>Streptomyces</taxon>
    </lineage>
</organism>
<feature type="domain" description="HTH crp-type" evidence="5">
    <location>
        <begin position="129"/>
        <end position="202"/>
    </location>
</feature>
<dbReference type="Proteomes" id="UP001431313">
    <property type="component" value="Unassembled WGS sequence"/>
</dbReference>
<protein>
    <submittedName>
        <fullName evidence="6">Crp/Fnr family transcriptional regulator</fullName>
    </submittedName>
</protein>
<dbReference type="RefSeq" id="WP_258785874.1">
    <property type="nucleotide sequence ID" value="NZ_JANUGQ010000003.1"/>
</dbReference>
<keyword evidence="7" id="KW-1185">Reference proteome</keyword>
<dbReference type="SMART" id="SM00419">
    <property type="entry name" value="HTH_CRP"/>
    <property type="match status" value="1"/>
</dbReference>
<evidence type="ECO:0000313" key="6">
    <source>
        <dbReference type="EMBL" id="MCS0635151.1"/>
    </source>
</evidence>
<evidence type="ECO:0000256" key="2">
    <source>
        <dbReference type="ARBA" id="ARBA00023125"/>
    </source>
</evidence>
<dbReference type="EMBL" id="JANUGQ010000003">
    <property type="protein sequence ID" value="MCS0635151.1"/>
    <property type="molecule type" value="Genomic_DNA"/>
</dbReference>
<dbReference type="Gene3D" id="2.60.120.10">
    <property type="entry name" value="Jelly Rolls"/>
    <property type="match status" value="1"/>
</dbReference>
<reference evidence="6" key="1">
    <citation type="submission" date="2022-08" db="EMBL/GenBank/DDBJ databases">
        <authorList>
            <person name="Somphong A."/>
            <person name="Phongsopitanun W."/>
        </authorList>
    </citation>
    <scope>NUCLEOTIDE SEQUENCE</scope>
    <source>
        <strain evidence="6">LP05-1</strain>
    </source>
</reference>
<evidence type="ECO:0000256" key="3">
    <source>
        <dbReference type="ARBA" id="ARBA00023163"/>
    </source>
</evidence>
<dbReference type="SUPFAM" id="SSF51206">
    <property type="entry name" value="cAMP-binding domain-like"/>
    <property type="match status" value="1"/>
</dbReference>
<dbReference type="PROSITE" id="PS51063">
    <property type="entry name" value="HTH_CRP_2"/>
    <property type="match status" value="1"/>
</dbReference>
<dbReference type="SUPFAM" id="SSF46785">
    <property type="entry name" value="Winged helix' DNA-binding domain"/>
    <property type="match status" value="1"/>
</dbReference>
<keyword evidence="2" id="KW-0238">DNA-binding</keyword>
<gene>
    <name evidence="6" type="ORF">NX801_05665</name>
</gene>
<dbReference type="PROSITE" id="PS50042">
    <property type="entry name" value="CNMP_BINDING_3"/>
    <property type="match status" value="1"/>
</dbReference>
<dbReference type="Pfam" id="PF13545">
    <property type="entry name" value="HTH_Crp_2"/>
    <property type="match status" value="1"/>
</dbReference>
<evidence type="ECO:0000259" key="4">
    <source>
        <dbReference type="PROSITE" id="PS50042"/>
    </source>
</evidence>
<sequence>MPARPALLAAGAERVFPPGSPLVVQGDTSTHLLLILDGLAKVTATTEEGHVTLLAFRTRGDVIGEQAAVDGSPRSATVTAVTEVRARIVTHDDFITLLGADPRLALALVAVVSRKLRNATAARVDTAGHSLATRLARALVALADTYGKTTDHGVEISIPLSQDDLSAIVSASRAAVTRALRMLREHGVIDTRYRHVTIIDLPALSLLAEG</sequence>
<evidence type="ECO:0000313" key="7">
    <source>
        <dbReference type="Proteomes" id="UP001431313"/>
    </source>
</evidence>